<sequence length="81" mass="8722">MSKMDAVRAMREARYAENQARATRSGPAARRVKPANAVPVAPVPADGTDEGADEGLCGHRNMSGRTCTRERGHAAKSHRYS</sequence>
<evidence type="ECO:0000313" key="2">
    <source>
        <dbReference type="EMBL" id="TNM39563.1"/>
    </source>
</evidence>
<dbReference type="AlphaFoldDB" id="A0A5C4VUJ7"/>
<feature type="compositionally biased region" description="Basic and acidic residues" evidence="1">
    <location>
        <begin position="1"/>
        <end position="15"/>
    </location>
</feature>
<accession>A0A5C4VUJ7</accession>
<feature type="region of interest" description="Disordered" evidence="1">
    <location>
        <begin position="1"/>
        <end position="81"/>
    </location>
</feature>
<dbReference type="OrthoDB" id="3790878at2"/>
<comment type="caution">
    <text evidence="2">The sequence shown here is derived from an EMBL/GenBank/DDBJ whole genome shotgun (WGS) entry which is preliminary data.</text>
</comment>
<feature type="compositionally biased region" description="Low complexity" evidence="1">
    <location>
        <begin position="34"/>
        <end position="45"/>
    </location>
</feature>
<protein>
    <submittedName>
        <fullName evidence="2">Uncharacterized protein</fullName>
    </submittedName>
</protein>
<dbReference type="EMBL" id="VDMP01000024">
    <property type="protein sequence ID" value="TNM39563.1"/>
    <property type="molecule type" value="Genomic_DNA"/>
</dbReference>
<organism evidence="2 3">
    <name type="scientific">Nocardioides albidus</name>
    <dbReference type="NCBI Taxonomy" id="1517589"/>
    <lineage>
        <taxon>Bacteria</taxon>
        <taxon>Bacillati</taxon>
        <taxon>Actinomycetota</taxon>
        <taxon>Actinomycetes</taxon>
        <taxon>Propionibacteriales</taxon>
        <taxon>Nocardioidaceae</taxon>
        <taxon>Nocardioides</taxon>
    </lineage>
</organism>
<keyword evidence="3" id="KW-1185">Reference proteome</keyword>
<proteinExistence type="predicted"/>
<reference evidence="2 3" key="1">
    <citation type="journal article" date="2016" name="Int. J. Syst. Evol. Microbiol.">
        <title>Nocardioides albidus sp. nov., an actinobacterium isolated from garden soil.</title>
        <authorList>
            <person name="Singh H."/>
            <person name="Du J."/>
            <person name="Trinh H."/>
            <person name="Won K."/>
            <person name="Yang J.E."/>
            <person name="Yin C."/>
            <person name="Kook M."/>
            <person name="Yi T.H."/>
        </authorList>
    </citation>
    <scope>NUCLEOTIDE SEQUENCE [LARGE SCALE GENOMIC DNA]</scope>
    <source>
        <strain evidence="2 3">CCTCC AB 2015297</strain>
    </source>
</reference>
<gene>
    <name evidence="2" type="ORF">FHP29_11820</name>
</gene>
<evidence type="ECO:0000313" key="3">
    <source>
        <dbReference type="Proteomes" id="UP000313231"/>
    </source>
</evidence>
<evidence type="ECO:0000256" key="1">
    <source>
        <dbReference type="SAM" id="MobiDB-lite"/>
    </source>
</evidence>
<dbReference type="Proteomes" id="UP000313231">
    <property type="component" value="Unassembled WGS sequence"/>
</dbReference>
<dbReference type="RefSeq" id="WP_139623054.1">
    <property type="nucleotide sequence ID" value="NZ_VDMP01000024.1"/>
</dbReference>
<name>A0A5C4VUJ7_9ACTN</name>